<evidence type="ECO:0000313" key="4">
    <source>
        <dbReference type="EMBL" id="MBM2618606.1"/>
    </source>
</evidence>
<dbReference type="PROSITE" id="PS00061">
    <property type="entry name" value="ADH_SHORT"/>
    <property type="match status" value="1"/>
</dbReference>
<protein>
    <submittedName>
        <fullName evidence="4">SDR family NAD(P)-dependent oxidoreductase</fullName>
    </submittedName>
</protein>
<dbReference type="InterPro" id="IPR036291">
    <property type="entry name" value="NAD(P)-bd_dom_sf"/>
</dbReference>
<dbReference type="Proteomes" id="UP000632138">
    <property type="component" value="Unassembled WGS sequence"/>
</dbReference>
<proteinExistence type="inferred from homology"/>
<keyword evidence="2" id="KW-0560">Oxidoreductase</keyword>
<dbReference type="InterPro" id="IPR020904">
    <property type="entry name" value="Sc_DH/Rdtase_CS"/>
</dbReference>
<reference evidence="4 5" key="1">
    <citation type="submission" date="2021-01" db="EMBL/GenBank/DDBJ databases">
        <title>Actinoplanes sp. nov. LDG1-06 isolated from lichen.</title>
        <authorList>
            <person name="Saeng-In P."/>
            <person name="Phongsopitanun W."/>
            <person name="Kanchanasin P."/>
            <person name="Yuki M."/>
            <person name="Kudo T."/>
            <person name="Ohkuma M."/>
            <person name="Tanasupawat S."/>
        </authorList>
    </citation>
    <scope>NUCLEOTIDE SEQUENCE [LARGE SCALE GENOMIC DNA]</scope>
    <source>
        <strain evidence="4 5">LDG1-06</strain>
    </source>
</reference>
<dbReference type="InterPro" id="IPR051911">
    <property type="entry name" value="SDR_oxidoreductase"/>
</dbReference>
<evidence type="ECO:0000256" key="2">
    <source>
        <dbReference type="ARBA" id="ARBA00023002"/>
    </source>
</evidence>
<dbReference type="PANTHER" id="PTHR43976">
    <property type="entry name" value="SHORT CHAIN DEHYDROGENASE"/>
    <property type="match status" value="1"/>
</dbReference>
<organism evidence="4 5">
    <name type="scientific">Paractinoplanes ovalisporus</name>
    <dbReference type="NCBI Taxonomy" id="2810368"/>
    <lineage>
        <taxon>Bacteria</taxon>
        <taxon>Bacillati</taxon>
        <taxon>Actinomycetota</taxon>
        <taxon>Actinomycetes</taxon>
        <taxon>Micromonosporales</taxon>
        <taxon>Micromonosporaceae</taxon>
        <taxon>Paractinoplanes</taxon>
    </lineage>
</organism>
<dbReference type="Pfam" id="PF00106">
    <property type="entry name" value="adh_short"/>
    <property type="match status" value="1"/>
</dbReference>
<dbReference type="PRINTS" id="PR00080">
    <property type="entry name" value="SDRFAMILY"/>
</dbReference>
<keyword evidence="5" id="KW-1185">Reference proteome</keyword>
<dbReference type="SUPFAM" id="SSF51735">
    <property type="entry name" value="NAD(P)-binding Rossmann-fold domains"/>
    <property type="match status" value="1"/>
</dbReference>
<dbReference type="PRINTS" id="PR00081">
    <property type="entry name" value="GDHRDH"/>
</dbReference>
<sequence>MTNSGGATNGGGAKNKVWLVTGATSGFGRQLALAVAGRGDAVIATGRRKDALAELAALSAHIIPVVSDITTADGRAAIREAVNAAGGLDVLVNNAGYGLFGAVEQVGDAAAREVFETHVFGPLALLRDTLPVLRERRGHVITLSSELAVYAWPSSGLYSASKAAADLLSEALAIELAPAGVRVTAIQPGTYATEFGPQSLARAVAPDDVYAPTVGAFFAAFQAKPAAEFGDPREVVDAILAVADDENPPVRVAVGEEARTTIRDALSRRLDEVSR</sequence>
<dbReference type="PANTHER" id="PTHR43976:SF16">
    <property type="entry name" value="SHORT-CHAIN DEHYDROGENASE_REDUCTASE FAMILY PROTEIN"/>
    <property type="match status" value="1"/>
</dbReference>
<dbReference type="EMBL" id="JAENHP010000007">
    <property type="protein sequence ID" value="MBM2618606.1"/>
    <property type="molecule type" value="Genomic_DNA"/>
</dbReference>
<evidence type="ECO:0000313" key="5">
    <source>
        <dbReference type="Proteomes" id="UP000632138"/>
    </source>
</evidence>
<dbReference type="InterPro" id="IPR002347">
    <property type="entry name" value="SDR_fam"/>
</dbReference>
<dbReference type="Gene3D" id="3.40.50.720">
    <property type="entry name" value="NAD(P)-binding Rossmann-like Domain"/>
    <property type="match status" value="1"/>
</dbReference>
<comment type="similarity">
    <text evidence="1 3">Belongs to the short-chain dehydrogenases/reductases (SDR) family.</text>
</comment>
<name>A0ABS2AHB2_9ACTN</name>
<evidence type="ECO:0000256" key="1">
    <source>
        <dbReference type="ARBA" id="ARBA00006484"/>
    </source>
</evidence>
<comment type="caution">
    <text evidence="4">The sequence shown here is derived from an EMBL/GenBank/DDBJ whole genome shotgun (WGS) entry which is preliminary data.</text>
</comment>
<accession>A0ABS2AHB2</accession>
<gene>
    <name evidence="4" type="ORF">JIG36_23910</name>
</gene>
<evidence type="ECO:0000256" key="3">
    <source>
        <dbReference type="RuleBase" id="RU000363"/>
    </source>
</evidence>